<keyword evidence="3" id="KW-0813">Transport</keyword>
<evidence type="ECO:0000256" key="7">
    <source>
        <dbReference type="SAM" id="Coils"/>
    </source>
</evidence>
<evidence type="ECO:0000313" key="8">
    <source>
        <dbReference type="EMBL" id="KAL3228639.1"/>
    </source>
</evidence>
<dbReference type="EMBL" id="JBEVYD010000013">
    <property type="protein sequence ID" value="KAL3228639.1"/>
    <property type="molecule type" value="Genomic_DNA"/>
</dbReference>
<evidence type="ECO:0000256" key="5">
    <source>
        <dbReference type="ARBA" id="ARBA00022517"/>
    </source>
</evidence>
<dbReference type="Pfam" id="PF09135">
    <property type="entry name" value="Alb1"/>
    <property type="match status" value="1"/>
</dbReference>
<proteinExistence type="predicted"/>
<dbReference type="Proteomes" id="UP001623330">
    <property type="component" value="Unassembled WGS sequence"/>
</dbReference>
<keyword evidence="4" id="KW-0963">Cytoplasm</keyword>
<protein>
    <submittedName>
        <fullName evidence="8">Shuttling pre-60S factor ECM1</fullName>
    </submittedName>
</protein>
<keyword evidence="5" id="KW-0690">Ribosome biogenesis</keyword>
<evidence type="ECO:0000313" key="9">
    <source>
        <dbReference type="Proteomes" id="UP001623330"/>
    </source>
</evidence>
<keyword evidence="7" id="KW-0175">Coiled coil</keyword>
<sequence>MVKKISKNSRAARQGLLDVAPRELEKLPRAENTDLTNIMIRTAAKNESLLEAKMRKKKDTKNKVGKKDLQKKINKTERILEKERLARALNITNRLDGKIAKSIQRAKYVQTSRKAGWDSTNEQIKRELQRAIDLENEAKANEEDKKEEGDIEIEEMYDSSKPTVEIKETSAPSVPQNLFDLLPAEIED</sequence>
<dbReference type="PANTHER" id="PTHR28280:SF1">
    <property type="entry name" value="SHUTTLING PRE-60S FACTOR ECM1"/>
    <property type="match status" value="1"/>
</dbReference>
<evidence type="ECO:0000256" key="2">
    <source>
        <dbReference type="ARBA" id="ARBA00004496"/>
    </source>
</evidence>
<organism evidence="8 9">
    <name type="scientific">Nakaseomyces bracarensis</name>
    <dbReference type="NCBI Taxonomy" id="273131"/>
    <lineage>
        <taxon>Eukaryota</taxon>
        <taxon>Fungi</taxon>
        <taxon>Dikarya</taxon>
        <taxon>Ascomycota</taxon>
        <taxon>Saccharomycotina</taxon>
        <taxon>Saccharomycetes</taxon>
        <taxon>Saccharomycetales</taxon>
        <taxon>Saccharomycetaceae</taxon>
        <taxon>Nakaseomyces</taxon>
    </lineage>
</organism>
<feature type="coiled-coil region" evidence="7">
    <location>
        <begin position="121"/>
        <end position="148"/>
    </location>
</feature>
<reference evidence="8 9" key="1">
    <citation type="submission" date="2024-05" db="EMBL/GenBank/DDBJ databases">
        <title>Long read based assembly of the Candida bracarensis genome reveals expanded adhesin content.</title>
        <authorList>
            <person name="Marcet-Houben M."/>
            <person name="Ksiezopolska E."/>
            <person name="Gabaldon T."/>
        </authorList>
    </citation>
    <scope>NUCLEOTIDE SEQUENCE [LARGE SCALE GENOMIC DNA]</scope>
    <source>
        <strain evidence="8 9">CBM6</strain>
    </source>
</reference>
<keyword evidence="6" id="KW-0539">Nucleus</keyword>
<dbReference type="InterPro" id="IPR053278">
    <property type="entry name" value="Pre-60S_factor_ECM1"/>
</dbReference>
<comment type="subcellular location">
    <subcellularLocation>
        <location evidence="2">Cytoplasm</location>
    </subcellularLocation>
    <subcellularLocation>
        <location evidence="1">Nucleus</location>
    </subcellularLocation>
</comment>
<dbReference type="PANTHER" id="PTHR28280">
    <property type="entry name" value="SHUTTLING PRE-60S FACTOR ECM1"/>
    <property type="match status" value="1"/>
</dbReference>
<accession>A0ABR4NM95</accession>
<evidence type="ECO:0000256" key="4">
    <source>
        <dbReference type="ARBA" id="ARBA00022490"/>
    </source>
</evidence>
<evidence type="ECO:0000256" key="3">
    <source>
        <dbReference type="ARBA" id="ARBA00022448"/>
    </source>
</evidence>
<keyword evidence="9" id="KW-1185">Reference proteome</keyword>
<comment type="caution">
    <text evidence="8">The sequence shown here is derived from an EMBL/GenBank/DDBJ whole genome shotgun (WGS) entry which is preliminary data.</text>
</comment>
<evidence type="ECO:0000256" key="1">
    <source>
        <dbReference type="ARBA" id="ARBA00004123"/>
    </source>
</evidence>
<evidence type="ECO:0000256" key="6">
    <source>
        <dbReference type="ARBA" id="ARBA00023242"/>
    </source>
</evidence>
<gene>
    <name evidence="8" type="ORF">RNJ44_02584</name>
</gene>
<dbReference type="InterPro" id="IPR022784">
    <property type="entry name" value="Ribosome_bgen_Alb1"/>
</dbReference>
<name>A0ABR4NM95_9SACH</name>